<protein>
    <submittedName>
        <fullName evidence="1">Uncharacterized protein</fullName>
    </submittedName>
</protein>
<gene>
    <name evidence="1" type="ORF">BRPE64_CCDS06280</name>
</gene>
<dbReference type="HOGENOM" id="CLU_3266886_0_0_4"/>
<dbReference type="EMBL" id="AP013060">
    <property type="protein sequence ID" value="BAN26711.1"/>
    <property type="molecule type" value="Genomic_DNA"/>
</dbReference>
<reference evidence="1 2" key="1">
    <citation type="journal article" date="2013" name="Genome Announc.">
        <title>Complete Genome Sequence of Burkholderia sp. Strain RPE64, Bacterial Symbiont of the Bean Bug Riptortus pedestris.</title>
        <authorList>
            <person name="Shibata T.F."/>
            <person name="Maeda T."/>
            <person name="Nikoh N."/>
            <person name="Yamaguchi K."/>
            <person name="Oshima K."/>
            <person name="Hattori M."/>
            <person name="Nishiyama T."/>
            <person name="Hasebe M."/>
            <person name="Fukatsu T."/>
            <person name="Kikuchi Y."/>
            <person name="Shigenobu S."/>
        </authorList>
    </citation>
    <scope>NUCLEOTIDE SEQUENCE [LARGE SCALE GENOMIC DNA]</scope>
</reference>
<accession>R4X2G5</accession>
<dbReference type="AlphaFoldDB" id="R4X2G5"/>
<dbReference type="Proteomes" id="UP000013966">
    <property type="component" value="Chromosome 3"/>
</dbReference>
<sequence length="41" mass="4778">MAEPYRAHRQKNRQKANLPRFAGAARHFVLRGPRDAFDSLQ</sequence>
<evidence type="ECO:0000313" key="2">
    <source>
        <dbReference type="Proteomes" id="UP000013966"/>
    </source>
</evidence>
<dbReference type="KEGG" id="buo:BRPE64_CCDS06280"/>
<evidence type="ECO:0000313" key="1">
    <source>
        <dbReference type="EMBL" id="BAN26711.1"/>
    </source>
</evidence>
<reference evidence="1 2" key="2">
    <citation type="journal article" date="2018" name="Int. J. Syst. Evol. Microbiol.">
        <title>Burkholderia insecticola sp. nov., a gut symbiotic bacterium of the bean bug Riptortus pedestris.</title>
        <authorList>
            <person name="Takeshita K."/>
            <person name="Tamaki H."/>
            <person name="Ohbayashi T."/>
            <person name="Meng X.-Y."/>
            <person name="Sone T."/>
            <person name="Mitani Y."/>
            <person name="Peeters C."/>
            <person name="Kikuchi Y."/>
            <person name="Vandamme P."/>
        </authorList>
    </citation>
    <scope>NUCLEOTIDE SEQUENCE [LARGE SCALE GENOMIC DNA]</scope>
    <source>
        <strain evidence="1">RPE64</strain>
    </source>
</reference>
<organism evidence="1 2">
    <name type="scientific">Caballeronia insecticola</name>
    <dbReference type="NCBI Taxonomy" id="758793"/>
    <lineage>
        <taxon>Bacteria</taxon>
        <taxon>Pseudomonadati</taxon>
        <taxon>Pseudomonadota</taxon>
        <taxon>Betaproteobacteria</taxon>
        <taxon>Burkholderiales</taxon>
        <taxon>Burkholderiaceae</taxon>
        <taxon>Caballeronia</taxon>
    </lineage>
</organism>
<proteinExistence type="predicted"/>
<dbReference type="STRING" id="758793.BRPE64_CCDS06280"/>
<name>R4X2G5_9BURK</name>
<keyword evidence="2" id="KW-1185">Reference proteome</keyword>